<dbReference type="Proteomes" id="UP000182661">
    <property type="component" value="Unassembled WGS sequence"/>
</dbReference>
<sequence length="139" mass="15702">MTRDDLADIYRAYIACLNRQNWDALGEFVADDAIHNGQSIGLSGYRKMLENDFSEIPDLYFDVQMLVSNPPLIASRLSFNCSPKGRFFGLDINERKISFAENVFYAFREDKIFEVWSVIDKAAIEAQLQSASATRASGS</sequence>
<accession>A0A657LVQ6</accession>
<comment type="caution">
    <text evidence="1">The sequence shown here is derived from an EMBL/GenBank/DDBJ whole genome shotgun (WGS) entry which is preliminary data.</text>
</comment>
<dbReference type="OrthoDB" id="9810441at2"/>
<dbReference type="Gene3D" id="3.10.450.50">
    <property type="match status" value="1"/>
</dbReference>
<dbReference type="PANTHER" id="PTHR38436:SF1">
    <property type="entry name" value="ESTER CYCLASE"/>
    <property type="match status" value="1"/>
</dbReference>
<dbReference type="EMBL" id="LSRP01000068">
    <property type="protein sequence ID" value="OJF99557.1"/>
    <property type="molecule type" value="Genomic_DNA"/>
</dbReference>
<dbReference type="AlphaFoldDB" id="A0A657LVQ6"/>
<dbReference type="GO" id="GO:0030638">
    <property type="term" value="P:polyketide metabolic process"/>
    <property type="evidence" value="ECO:0007669"/>
    <property type="project" value="InterPro"/>
</dbReference>
<reference evidence="1 2" key="1">
    <citation type="submission" date="2016-02" db="EMBL/GenBank/DDBJ databases">
        <title>Genome sequencing of a beta-galactosidase producing bacteria Rhizobium sp. 59.</title>
        <authorList>
            <person name="Wang D."/>
            <person name="Kot W."/>
            <person name="Qin Y."/>
            <person name="Hansen L."/>
            <person name="Naqvi K."/>
            <person name="Rensing C."/>
        </authorList>
    </citation>
    <scope>NUCLEOTIDE SEQUENCE [LARGE SCALE GENOMIC DNA]</scope>
    <source>
        <strain evidence="1 2">59</strain>
    </source>
</reference>
<proteinExistence type="predicted"/>
<dbReference type="InterPro" id="IPR009959">
    <property type="entry name" value="Cyclase_SnoaL-like"/>
</dbReference>
<gene>
    <name evidence="1" type="ORF">AX760_12485</name>
</gene>
<evidence type="ECO:0000313" key="1">
    <source>
        <dbReference type="EMBL" id="OJF99557.1"/>
    </source>
</evidence>
<dbReference type="SUPFAM" id="SSF54427">
    <property type="entry name" value="NTF2-like"/>
    <property type="match status" value="1"/>
</dbReference>
<dbReference type="InterPro" id="IPR032710">
    <property type="entry name" value="NTF2-like_dom_sf"/>
</dbReference>
<name>A0A657LVQ6_9HYPH</name>
<dbReference type="PANTHER" id="PTHR38436">
    <property type="entry name" value="POLYKETIDE CYCLASE SNOAL-LIKE DOMAIN"/>
    <property type="match status" value="1"/>
</dbReference>
<dbReference type="Pfam" id="PF07366">
    <property type="entry name" value="SnoaL"/>
    <property type="match status" value="1"/>
</dbReference>
<organism evidence="1 2">
    <name type="scientific">Pararhizobium antarcticum</name>
    <dbReference type="NCBI Taxonomy" id="1798805"/>
    <lineage>
        <taxon>Bacteria</taxon>
        <taxon>Pseudomonadati</taxon>
        <taxon>Pseudomonadota</taxon>
        <taxon>Alphaproteobacteria</taxon>
        <taxon>Hyphomicrobiales</taxon>
        <taxon>Rhizobiaceae</taxon>
        <taxon>Rhizobium/Agrobacterium group</taxon>
        <taxon>Pararhizobium</taxon>
    </lineage>
</organism>
<keyword evidence="2" id="KW-1185">Reference proteome</keyword>
<dbReference type="RefSeq" id="WP_071832030.1">
    <property type="nucleotide sequence ID" value="NZ_LSRP01000068.1"/>
</dbReference>
<protein>
    <submittedName>
        <fullName evidence="1">Ester cyclase</fullName>
    </submittedName>
</protein>
<evidence type="ECO:0000313" key="2">
    <source>
        <dbReference type="Proteomes" id="UP000182661"/>
    </source>
</evidence>